<dbReference type="InterPro" id="IPR021860">
    <property type="entry name" value="Peptidase_S12_Pab87-rel_C"/>
</dbReference>
<dbReference type="STRING" id="94208.A0A2S4L1S9"/>
<dbReference type="Proteomes" id="UP000237481">
    <property type="component" value="Unassembled WGS sequence"/>
</dbReference>
<sequence length="146" mass="16537">IRLEQIESEGYSDDDNKEGGEQARKKLSHKESEPQKMPLRVYAGKYWNPGYHCMTVQIQDGKIYIDATDRSLGVTLTFDHVCEQTKYIAHLSDKFEGGDIPFRAEFRLENDGAIRIGLLAKDSFNGNLLQDGNRDDTNALSLNILN</sequence>
<feature type="compositionally biased region" description="Acidic residues" evidence="1">
    <location>
        <begin position="1"/>
        <end position="16"/>
    </location>
</feature>
<feature type="region of interest" description="Disordered" evidence="1">
    <location>
        <begin position="1"/>
        <end position="34"/>
    </location>
</feature>
<feature type="non-terminal residue" evidence="3">
    <location>
        <position position="1"/>
    </location>
</feature>
<evidence type="ECO:0000313" key="4">
    <source>
        <dbReference type="Proteomes" id="UP000237481"/>
    </source>
</evidence>
<dbReference type="OrthoDB" id="5946976at2759"/>
<evidence type="ECO:0000256" key="1">
    <source>
        <dbReference type="SAM" id="MobiDB-lite"/>
    </source>
</evidence>
<evidence type="ECO:0000313" key="3">
    <source>
        <dbReference type="EMBL" id="POR36393.1"/>
    </source>
</evidence>
<accession>A0A2S4L1S9</accession>
<dbReference type="AlphaFoldDB" id="A0A2S4L1S9"/>
<dbReference type="EMBL" id="PKSG01000327">
    <property type="protein sequence ID" value="POR36393.1"/>
    <property type="molecule type" value="Genomic_DNA"/>
</dbReference>
<reference evidence="3 4" key="1">
    <citation type="submission" date="2018-01" db="EMBL/GenBank/DDBJ databases">
        <title>Harnessing the power of phylogenomics to disentangle the directionality and signatures of interkingdom host jumping in the parasitic fungal genus Tolypocladium.</title>
        <authorList>
            <person name="Quandt C.A."/>
            <person name="Patterson W."/>
            <person name="Spatafora J.W."/>
        </authorList>
    </citation>
    <scope>NUCLEOTIDE SEQUENCE [LARGE SCALE GENOMIC DNA]</scope>
    <source>
        <strain evidence="3 4">NRBC 100945</strain>
    </source>
</reference>
<protein>
    <submittedName>
        <fullName evidence="3">Penicillin-binding protein 4</fullName>
    </submittedName>
</protein>
<feature type="compositionally biased region" description="Basic and acidic residues" evidence="1">
    <location>
        <begin position="17"/>
        <end position="34"/>
    </location>
</feature>
<evidence type="ECO:0000259" key="2">
    <source>
        <dbReference type="Pfam" id="PF11954"/>
    </source>
</evidence>
<comment type="caution">
    <text evidence="3">The sequence shown here is derived from an EMBL/GenBank/DDBJ whole genome shotgun (WGS) entry which is preliminary data.</text>
</comment>
<feature type="domain" description="Peptidase S12 Pab87-related C-terminal" evidence="2">
    <location>
        <begin position="29"/>
        <end position="126"/>
    </location>
</feature>
<gene>
    <name evidence="3" type="ORF">TPAR_03397</name>
</gene>
<dbReference type="Pfam" id="PF11954">
    <property type="entry name" value="DUF3471"/>
    <property type="match status" value="1"/>
</dbReference>
<proteinExistence type="predicted"/>
<organism evidence="3 4">
    <name type="scientific">Tolypocladium paradoxum</name>
    <dbReference type="NCBI Taxonomy" id="94208"/>
    <lineage>
        <taxon>Eukaryota</taxon>
        <taxon>Fungi</taxon>
        <taxon>Dikarya</taxon>
        <taxon>Ascomycota</taxon>
        <taxon>Pezizomycotina</taxon>
        <taxon>Sordariomycetes</taxon>
        <taxon>Hypocreomycetidae</taxon>
        <taxon>Hypocreales</taxon>
        <taxon>Ophiocordycipitaceae</taxon>
        <taxon>Tolypocladium</taxon>
    </lineage>
</organism>
<name>A0A2S4L1S9_9HYPO</name>
<keyword evidence="4" id="KW-1185">Reference proteome</keyword>